<evidence type="ECO:0000313" key="2">
    <source>
        <dbReference type="Proteomes" id="UP001064489"/>
    </source>
</evidence>
<sequence length="142" mass="16481">MRRWRLTYQVWFLISPASNFQLHDLALIVSIVPCSSLPSEVEVVSMEAMEIAPSRENNSRRLVVFSTSNWTLNEAIVIGIQGESDVAWLCIDGHVIDHNLGGDYKYLRYGGLKKGDRRWLKNRCLEHYCRNIVTVFTWTFLF</sequence>
<evidence type="ECO:0000313" key="1">
    <source>
        <dbReference type="EMBL" id="KAI9160602.1"/>
    </source>
</evidence>
<reference evidence="1" key="1">
    <citation type="journal article" date="2022" name="Plant J.">
        <title>Strategies of tolerance reflected in two North American maple genomes.</title>
        <authorList>
            <person name="McEvoy S.L."/>
            <person name="Sezen U.U."/>
            <person name="Trouern-Trend A."/>
            <person name="McMahon S.M."/>
            <person name="Schaberg P.G."/>
            <person name="Yang J."/>
            <person name="Wegrzyn J.L."/>
            <person name="Swenson N.G."/>
        </authorList>
    </citation>
    <scope>NUCLEOTIDE SEQUENCE</scope>
    <source>
        <strain evidence="1">91603</strain>
    </source>
</reference>
<keyword evidence="2" id="KW-1185">Reference proteome</keyword>
<dbReference type="AlphaFoldDB" id="A0AAD5NJ94"/>
<organism evidence="1 2">
    <name type="scientific">Acer negundo</name>
    <name type="common">Box elder</name>
    <dbReference type="NCBI Taxonomy" id="4023"/>
    <lineage>
        <taxon>Eukaryota</taxon>
        <taxon>Viridiplantae</taxon>
        <taxon>Streptophyta</taxon>
        <taxon>Embryophyta</taxon>
        <taxon>Tracheophyta</taxon>
        <taxon>Spermatophyta</taxon>
        <taxon>Magnoliopsida</taxon>
        <taxon>eudicotyledons</taxon>
        <taxon>Gunneridae</taxon>
        <taxon>Pentapetalae</taxon>
        <taxon>rosids</taxon>
        <taxon>malvids</taxon>
        <taxon>Sapindales</taxon>
        <taxon>Sapindaceae</taxon>
        <taxon>Hippocastanoideae</taxon>
        <taxon>Acereae</taxon>
        <taxon>Acer</taxon>
    </lineage>
</organism>
<name>A0AAD5NJ94_ACENE</name>
<protein>
    <submittedName>
        <fullName evidence="1">Uncharacterized protein</fullName>
    </submittedName>
</protein>
<reference evidence="1" key="2">
    <citation type="submission" date="2023-02" db="EMBL/GenBank/DDBJ databases">
        <authorList>
            <person name="Swenson N.G."/>
            <person name="Wegrzyn J.L."/>
            <person name="Mcevoy S.L."/>
        </authorList>
    </citation>
    <scope>NUCLEOTIDE SEQUENCE</scope>
    <source>
        <strain evidence="1">91603</strain>
        <tissue evidence="1">Leaf</tissue>
    </source>
</reference>
<comment type="caution">
    <text evidence="1">The sequence shown here is derived from an EMBL/GenBank/DDBJ whole genome shotgun (WGS) entry which is preliminary data.</text>
</comment>
<dbReference type="EMBL" id="JAJSOW010000106">
    <property type="protein sequence ID" value="KAI9160602.1"/>
    <property type="molecule type" value="Genomic_DNA"/>
</dbReference>
<accession>A0AAD5NJ94</accession>
<gene>
    <name evidence="1" type="ORF">LWI28_009848</name>
</gene>
<dbReference type="Proteomes" id="UP001064489">
    <property type="component" value="Chromosome 2"/>
</dbReference>
<proteinExistence type="predicted"/>